<dbReference type="PANTHER" id="PTHR43479:SF11">
    <property type="entry name" value="ACREF_ENVCD OPERON REPRESSOR-RELATED"/>
    <property type="match status" value="1"/>
</dbReference>
<dbReference type="PROSITE" id="PS50977">
    <property type="entry name" value="HTH_TETR_2"/>
    <property type="match status" value="1"/>
</dbReference>
<evidence type="ECO:0000313" key="4">
    <source>
        <dbReference type="EMBL" id="ESL02226.1"/>
    </source>
</evidence>
<dbReference type="EMBL" id="ACIL03000016">
    <property type="protein sequence ID" value="ESL02226.1"/>
    <property type="molecule type" value="Genomic_DNA"/>
</dbReference>
<evidence type="ECO:0000256" key="2">
    <source>
        <dbReference type="PROSITE-ProRule" id="PRU00335"/>
    </source>
</evidence>
<comment type="caution">
    <text evidence="4">The sequence shown here is derived from an EMBL/GenBank/DDBJ whole genome shotgun (WGS) entry which is preliminary data.</text>
</comment>
<dbReference type="InterPro" id="IPR009057">
    <property type="entry name" value="Homeodomain-like_sf"/>
</dbReference>
<dbReference type="RefSeq" id="WP_023355220.1">
    <property type="nucleotide sequence ID" value="NZ_KI535369.1"/>
</dbReference>
<evidence type="ECO:0000313" key="5">
    <source>
        <dbReference type="Proteomes" id="UP000018227"/>
    </source>
</evidence>
<dbReference type="SUPFAM" id="SSF46689">
    <property type="entry name" value="Homeodomain-like"/>
    <property type="match status" value="1"/>
</dbReference>
<dbReference type="PANTHER" id="PTHR43479">
    <property type="entry name" value="ACREF/ENVCD OPERON REPRESSOR-RELATED"/>
    <property type="match status" value="1"/>
</dbReference>
<dbReference type="AlphaFoldDB" id="V2Y3F0"/>
<dbReference type="STRING" id="592026.GCWU0000282_002360"/>
<dbReference type="HOGENOM" id="CLU_069356_42_2_9"/>
<reference evidence="4 5" key="1">
    <citation type="submission" date="2013-06" db="EMBL/GenBank/DDBJ databases">
        <authorList>
            <person name="Weinstock G."/>
            <person name="Sodergren E."/>
            <person name="Clifton S."/>
            <person name="Fulton L."/>
            <person name="Fulton B."/>
            <person name="Courtney L."/>
            <person name="Fronick C."/>
            <person name="Harrison M."/>
            <person name="Strong C."/>
            <person name="Farmer C."/>
            <person name="Delahaunty K."/>
            <person name="Markovic C."/>
            <person name="Hall O."/>
            <person name="Minx P."/>
            <person name="Tomlinson C."/>
            <person name="Mitreva M."/>
            <person name="Nelson J."/>
            <person name="Hou S."/>
            <person name="Wollam A."/>
            <person name="Pepin K.H."/>
            <person name="Johnson M."/>
            <person name="Bhonagiri V."/>
            <person name="Nash W.E."/>
            <person name="Warren W."/>
            <person name="Chinwalla A."/>
            <person name="Mardis E.R."/>
            <person name="Wilson R.K."/>
        </authorList>
    </citation>
    <scope>NUCLEOTIDE SEQUENCE [LARGE SCALE GENOMIC DNA]</scope>
    <source>
        <strain evidence="4 5">ATCC 51271</strain>
    </source>
</reference>
<dbReference type="InterPro" id="IPR001647">
    <property type="entry name" value="HTH_TetR"/>
</dbReference>
<proteinExistence type="predicted"/>
<gene>
    <name evidence="4" type="ORF">GCWU0000282_002360</name>
</gene>
<accession>V2Y3F0</accession>
<keyword evidence="1 2" id="KW-0238">DNA-binding</keyword>
<protein>
    <submittedName>
        <fullName evidence="4">Transcriptional regulator, TetR family</fullName>
    </submittedName>
</protein>
<dbReference type="InterPro" id="IPR050624">
    <property type="entry name" value="HTH-type_Tx_Regulator"/>
</dbReference>
<organism evidence="4 5">
    <name type="scientific">Catonella morbi ATCC 51271</name>
    <dbReference type="NCBI Taxonomy" id="592026"/>
    <lineage>
        <taxon>Bacteria</taxon>
        <taxon>Bacillati</taxon>
        <taxon>Bacillota</taxon>
        <taxon>Clostridia</taxon>
        <taxon>Lachnospirales</taxon>
        <taxon>Lachnospiraceae</taxon>
        <taxon>Catonella</taxon>
    </lineage>
</organism>
<dbReference type="eggNOG" id="COG1309">
    <property type="taxonomic scope" value="Bacteria"/>
</dbReference>
<dbReference type="OrthoDB" id="9812484at2"/>
<dbReference type="GO" id="GO:0003677">
    <property type="term" value="F:DNA binding"/>
    <property type="evidence" value="ECO:0007669"/>
    <property type="project" value="UniProtKB-UniRule"/>
</dbReference>
<sequence length="199" mass="23161">MAKAFSSDEKLEIRQKMMDTALEIFHESGTKGLNIKELTTRVGIAQGSFYNFWRDKDTLLLDVMQYRSAQKLAAIEKHFSKSLDNPIKFLSDIIYEYSIDLKEKCDTKPIYKEALSMLAKKSEGKSYEIGDLYIGFIKKLANYWKEKGAVKEVDEKGLINTFTGSFVLFSNYYKFEKEYFNDILKAFIVSAVEKYIDYR</sequence>
<dbReference type="Proteomes" id="UP000018227">
    <property type="component" value="Unassembled WGS sequence"/>
</dbReference>
<evidence type="ECO:0000259" key="3">
    <source>
        <dbReference type="PROSITE" id="PS50977"/>
    </source>
</evidence>
<name>V2Y3F0_9FIRM</name>
<feature type="domain" description="HTH tetR-type" evidence="3">
    <location>
        <begin position="11"/>
        <end position="71"/>
    </location>
</feature>
<dbReference type="Pfam" id="PF00440">
    <property type="entry name" value="TetR_N"/>
    <property type="match status" value="1"/>
</dbReference>
<feature type="DNA-binding region" description="H-T-H motif" evidence="2">
    <location>
        <begin position="34"/>
        <end position="53"/>
    </location>
</feature>
<dbReference type="Gene3D" id="1.10.357.10">
    <property type="entry name" value="Tetracycline Repressor, domain 2"/>
    <property type="match status" value="1"/>
</dbReference>
<evidence type="ECO:0000256" key="1">
    <source>
        <dbReference type="ARBA" id="ARBA00023125"/>
    </source>
</evidence>
<keyword evidence="5" id="KW-1185">Reference proteome</keyword>
<dbReference type="PRINTS" id="PR00455">
    <property type="entry name" value="HTHTETR"/>
</dbReference>